<dbReference type="GO" id="GO:0005739">
    <property type="term" value="C:mitochondrion"/>
    <property type="evidence" value="ECO:0007669"/>
    <property type="project" value="TreeGrafter"/>
</dbReference>
<dbReference type="SMART" id="SM00322">
    <property type="entry name" value="KH"/>
    <property type="match status" value="1"/>
</dbReference>
<dbReference type="InterPro" id="IPR027408">
    <property type="entry name" value="PNPase/RNase_PH_dom_sf"/>
</dbReference>
<dbReference type="CDD" id="cd11364">
    <property type="entry name" value="RNase_PH_PNPase_2"/>
    <property type="match status" value="1"/>
</dbReference>
<comment type="caution">
    <text evidence="10">The sequence shown here is derived from an EMBL/GenBank/DDBJ whole genome shotgun (WGS) entry which is preliminary data.</text>
</comment>
<dbReference type="SUPFAM" id="SSF54211">
    <property type="entry name" value="Ribosomal protein S5 domain 2-like"/>
    <property type="match status" value="2"/>
</dbReference>
<evidence type="ECO:0000256" key="3">
    <source>
        <dbReference type="ARBA" id="ARBA00022490"/>
    </source>
</evidence>
<proteinExistence type="inferred from homology"/>
<dbReference type="Pfam" id="PF00013">
    <property type="entry name" value="KH_1"/>
    <property type="match status" value="1"/>
</dbReference>
<dbReference type="GO" id="GO:0000175">
    <property type="term" value="F:3'-5'-RNA exonuclease activity"/>
    <property type="evidence" value="ECO:0007669"/>
    <property type="project" value="TreeGrafter"/>
</dbReference>
<dbReference type="GO" id="GO:0003723">
    <property type="term" value="F:RNA binding"/>
    <property type="evidence" value="ECO:0007669"/>
    <property type="project" value="UniProtKB-UniRule"/>
</dbReference>
<dbReference type="InterPro" id="IPR001247">
    <property type="entry name" value="ExoRNase_PH_dom1"/>
</dbReference>
<dbReference type="GO" id="GO:0005829">
    <property type="term" value="C:cytosol"/>
    <property type="evidence" value="ECO:0007669"/>
    <property type="project" value="TreeGrafter"/>
</dbReference>
<dbReference type="InterPro" id="IPR004088">
    <property type="entry name" value="KH_dom_type_1"/>
</dbReference>
<evidence type="ECO:0000256" key="7">
    <source>
        <dbReference type="ARBA" id="ARBA00031451"/>
    </source>
</evidence>
<evidence type="ECO:0000256" key="6">
    <source>
        <dbReference type="ARBA" id="ARBA00022884"/>
    </source>
</evidence>
<dbReference type="CDD" id="cd11363">
    <property type="entry name" value="RNase_PH_PNPase_1"/>
    <property type="match status" value="1"/>
</dbReference>
<dbReference type="Proteomes" id="UP001209878">
    <property type="component" value="Unassembled WGS sequence"/>
</dbReference>
<dbReference type="PANTHER" id="PTHR11252">
    <property type="entry name" value="POLYRIBONUCLEOTIDE NUCLEOTIDYLTRANSFERASE"/>
    <property type="match status" value="1"/>
</dbReference>
<dbReference type="NCBIfam" id="TIGR03591">
    <property type="entry name" value="polynuc_phos"/>
    <property type="match status" value="1"/>
</dbReference>
<keyword evidence="5" id="KW-0548">Nucleotidyltransferase</keyword>
<evidence type="ECO:0000256" key="2">
    <source>
        <dbReference type="ARBA" id="ARBA00012416"/>
    </source>
</evidence>
<dbReference type="PANTHER" id="PTHR11252:SF0">
    <property type="entry name" value="POLYRIBONUCLEOTIDE NUCLEOTIDYLTRANSFERASE 1, MITOCHONDRIAL"/>
    <property type="match status" value="1"/>
</dbReference>
<evidence type="ECO:0000256" key="4">
    <source>
        <dbReference type="ARBA" id="ARBA00022679"/>
    </source>
</evidence>
<keyword evidence="6 8" id="KW-0694">RNA-binding</keyword>
<dbReference type="Gene3D" id="2.40.50.140">
    <property type="entry name" value="Nucleic acid-binding proteins"/>
    <property type="match status" value="1"/>
</dbReference>
<protein>
    <recommendedName>
        <fullName evidence="2">polyribonucleotide nucleotidyltransferase</fullName>
        <ecNumber evidence="2">2.7.7.8</ecNumber>
    </recommendedName>
    <alternativeName>
        <fullName evidence="7">Polynucleotide phosphorylase 1</fullName>
    </alternativeName>
</protein>
<dbReference type="NCBIfam" id="NF008805">
    <property type="entry name" value="PRK11824.1"/>
    <property type="match status" value="1"/>
</dbReference>
<dbReference type="Gene3D" id="3.30.230.70">
    <property type="entry name" value="GHMP Kinase, N-terminal domain"/>
    <property type="match status" value="2"/>
</dbReference>
<feature type="domain" description="S1 motif" evidence="9">
    <location>
        <begin position="687"/>
        <end position="758"/>
    </location>
</feature>
<dbReference type="InterPro" id="IPR012340">
    <property type="entry name" value="NA-bd_OB-fold"/>
</dbReference>
<keyword evidence="3" id="KW-0963">Cytoplasm</keyword>
<evidence type="ECO:0000256" key="1">
    <source>
        <dbReference type="ARBA" id="ARBA00007404"/>
    </source>
</evidence>
<comment type="similarity">
    <text evidence="1">Belongs to the polyribonucleotide nucleotidyltransferase family.</text>
</comment>
<sequence>MARILRNTIFPVNYNGFGRCCRTCQCVCHNMTNLNINGRRYRHDNPWTNSESYGEVEVDIRDRPLKIGTGKLARFADGSAVVELGDTSVMMTAVCRTKSSPASFLPLTVDYRQKAAAAGRIPTNYLRREIGASDKEILTSRMIDRSVRPLFPQGFFYDTQLVSNVLAVDGRYDPDVLAINAASAALALSDIPWNGPIGAVRVGCIDGETVINPTRRELASSTLNLIVTGAEHHKVVMLEAAADNVGQPVFMNAIKEGVKQTEAIVRSIKALCEKCGREKRVTADLPSLDEEIHNAINSMSSVRLREIFTDSTHHKISRDVAVSEVREDVLTKLRESYPTADVNLMVDAFGSLSKQIFRDLIFETNTRCDGRALTDLRPISCAVDLFKPLHGSAVFQRGQTQVLATVTFDSLDSAAKVDTISSIIAGVKEKNFFLHYEFPPYAINETGRPGGIGRRELGHGALAEKSLRPVVPRDSPFTIRVTAEVLESNGSSSMASVCSGSLALMDAGVAISSAVAGVAVGVVTRLDEAGDITDYRHLTDLLGIEDYLGDMDFKMAGTKTGITALQADVKLGGLPLNIIMESVQGATDARKKILEIMNSTLRLPREERKENGPVSEKLHVPPQKRARFVGVGGHNLRTLMAETGVSVSPIDETSFQVFAPNQLAMDEAHEKIEELLNEDREPELEFGAIYTARVVEVRDYGVMVQLFPTMQPTLIHNSQLDQRKVSHPSALGIQEGQDISVKYFGRDPASGKIRLSRKALYAGASTVVKNLINRS</sequence>
<dbReference type="Pfam" id="PF03726">
    <property type="entry name" value="PNPase"/>
    <property type="match status" value="1"/>
</dbReference>
<dbReference type="SUPFAM" id="SSF54791">
    <property type="entry name" value="Eukaryotic type KH-domain (KH-domain type I)"/>
    <property type="match status" value="1"/>
</dbReference>
<reference evidence="10" key="1">
    <citation type="journal article" date="2023" name="Mol. Biol. Evol.">
        <title>Third-Generation Sequencing Reveals the Adaptive Role of the Epigenome in Three Deep-Sea Polychaetes.</title>
        <authorList>
            <person name="Perez M."/>
            <person name="Aroh O."/>
            <person name="Sun Y."/>
            <person name="Lan Y."/>
            <person name="Juniper S.K."/>
            <person name="Young C.R."/>
            <person name="Angers B."/>
            <person name="Qian P.Y."/>
        </authorList>
    </citation>
    <scope>NUCLEOTIDE SEQUENCE</scope>
    <source>
        <strain evidence="10">R07B-5</strain>
    </source>
</reference>
<dbReference type="Pfam" id="PF03725">
    <property type="entry name" value="RNase_PH_C"/>
    <property type="match status" value="1"/>
</dbReference>
<dbReference type="InterPro" id="IPR020568">
    <property type="entry name" value="Ribosomal_Su5_D2-typ_SF"/>
</dbReference>
<dbReference type="SUPFAM" id="SSF50249">
    <property type="entry name" value="Nucleic acid-binding proteins"/>
    <property type="match status" value="1"/>
</dbReference>
<dbReference type="Gene3D" id="3.30.1370.10">
    <property type="entry name" value="K Homology domain, type 1"/>
    <property type="match status" value="1"/>
</dbReference>
<dbReference type="GO" id="GO:0004654">
    <property type="term" value="F:polyribonucleotide nucleotidyltransferase activity"/>
    <property type="evidence" value="ECO:0007669"/>
    <property type="project" value="UniProtKB-EC"/>
</dbReference>
<dbReference type="SUPFAM" id="SSF55666">
    <property type="entry name" value="Ribonuclease PH domain 2-like"/>
    <property type="match status" value="2"/>
</dbReference>
<dbReference type="GO" id="GO:0000965">
    <property type="term" value="P:mitochondrial RNA 3'-end processing"/>
    <property type="evidence" value="ECO:0007669"/>
    <property type="project" value="TreeGrafter"/>
</dbReference>
<dbReference type="GO" id="GO:0000958">
    <property type="term" value="P:mitochondrial mRNA catabolic process"/>
    <property type="evidence" value="ECO:0007669"/>
    <property type="project" value="TreeGrafter"/>
</dbReference>
<dbReference type="FunFam" id="3.30.1370.10:FF:000001">
    <property type="entry name" value="Polyribonucleotide nucleotidyltransferase"/>
    <property type="match status" value="1"/>
</dbReference>
<dbReference type="FunFam" id="3.30.230.70:FF:000032">
    <property type="entry name" value="Polyribonucleotide nucleotidyltransferase 1"/>
    <property type="match status" value="1"/>
</dbReference>
<keyword evidence="4" id="KW-0808">Transferase</keyword>
<evidence type="ECO:0000259" key="9">
    <source>
        <dbReference type="PROSITE" id="PS50126"/>
    </source>
</evidence>
<dbReference type="PIRSF" id="PIRSF005499">
    <property type="entry name" value="PNPase"/>
    <property type="match status" value="1"/>
</dbReference>
<dbReference type="InterPro" id="IPR004087">
    <property type="entry name" value="KH_dom"/>
</dbReference>
<organism evidence="10 11">
    <name type="scientific">Ridgeia piscesae</name>
    <name type="common">Tubeworm</name>
    <dbReference type="NCBI Taxonomy" id="27915"/>
    <lineage>
        <taxon>Eukaryota</taxon>
        <taxon>Metazoa</taxon>
        <taxon>Spiralia</taxon>
        <taxon>Lophotrochozoa</taxon>
        <taxon>Annelida</taxon>
        <taxon>Polychaeta</taxon>
        <taxon>Sedentaria</taxon>
        <taxon>Canalipalpata</taxon>
        <taxon>Sabellida</taxon>
        <taxon>Siboglinidae</taxon>
        <taxon>Ridgeia</taxon>
    </lineage>
</organism>
<dbReference type="Pfam" id="PF01138">
    <property type="entry name" value="RNase_PH"/>
    <property type="match status" value="2"/>
</dbReference>
<accession>A0AAD9NWQ8</accession>
<dbReference type="InterPro" id="IPR003029">
    <property type="entry name" value="S1_domain"/>
</dbReference>
<dbReference type="PROSITE" id="PS50084">
    <property type="entry name" value="KH_TYPE_1"/>
    <property type="match status" value="1"/>
</dbReference>
<dbReference type="EMBL" id="JAODUO010000292">
    <property type="protein sequence ID" value="KAK2183870.1"/>
    <property type="molecule type" value="Genomic_DNA"/>
</dbReference>
<dbReference type="EC" id="2.7.7.8" evidence="2"/>
<dbReference type="FunFam" id="3.30.230.70:FF:000008">
    <property type="entry name" value="polyribonucleotide nucleotidyltransferase 1, mitochondrial"/>
    <property type="match status" value="1"/>
</dbReference>
<dbReference type="InterPro" id="IPR012162">
    <property type="entry name" value="PNPase"/>
</dbReference>
<gene>
    <name evidence="10" type="ORF">NP493_293g01015</name>
</gene>
<dbReference type="InterPro" id="IPR015847">
    <property type="entry name" value="ExoRNase_PH_dom2"/>
</dbReference>
<dbReference type="InterPro" id="IPR036612">
    <property type="entry name" value="KH_dom_type_1_sf"/>
</dbReference>
<dbReference type="AlphaFoldDB" id="A0AAD9NWQ8"/>
<name>A0AAD9NWQ8_RIDPI</name>
<dbReference type="InterPro" id="IPR036345">
    <property type="entry name" value="ExoRNase_PH_dom2_sf"/>
</dbReference>
<dbReference type="PROSITE" id="PS50126">
    <property type="entry name" value="S1"/>
    <property type="match status" value="1"/>
</dbReference>
<dbReference type="FunFam" id="2.40.50.140:FF:000113">
    <property type="entry name" value="polyribonucleotide nucleotidyltransferase 1, mitochondrial"/>
    <property type="match status" value="1"/>
</dbReference>
<keyword evidence="11" id="KW-1185">Reference proteome</keyword>
<evidence type="ECO:0000313" key="10">
    <source>
        <dbReference type="EMBL" id="KAK2183870.1"/>
    </source>
</evidence>
<dbReference type="Pfam" id="PF00575">
    <property type="entry name" value="S1"/>
    <property type="match status" value="1"/>
</dbReference>
<evidence type="ECO:0000313" key="11">
    <source>
        <dbReference type="Proteomes" id="UP001209878"/>
    </source>
</evidence>
<evidence type="ECO:0000256" key="8">
    <source>
        <dbReference type="PROSITE-ProRule" id="PRU00117"/>
    </source>
</evidence>
<dbReference type="CDD" id="cd09033">
    <property type="entry name" value="KH-I_PNPT1"/>
    <property type="match status" value="1"/>
</dbReference>
<evidence type="ECO:0000256" key="5">
    <source>
        <dbReference type="ARBA" id="ARBA00022695"/>
    </source>
</evidence>
<dbReference type="InterPro" id="IPR015848">
    <property type="entry name" value="PNPase_PH_RNA-bd_bac/org-type"/>
</dbReference>